<organism evidence="1 2">
    <name type="scientific">Metaclostridioides mangenotii</name>
    <dbReference type="NCBI Taxonomy" id="1540"/>
    <lineage>
        <taxon>Bacteria</taxon>
        <taxon>Bacillati</taxon>
        <taxon>Bacillota</taxon>
        <taxon>Clostridia</taxon>
        <taxon>Peptostreptococcales</taxon>
        <taxon>Peptostreptococcaceae</taxon>
        <taxon>Metaclostridioides</taxon>
    </lineage>
</organism>
<name>A0ABS4EBT1_9FIRM</name>
<comment type="caution">
    <text evidence="1">The sequence shown here is derived from an EMBL/GenBank/DDBJ whole genome shotgun (WGS) entry which is preliminary data.</text>
</comment>
<gene>
    <name evidence="1" type="ORF">J2Z43_001795</name>
</gene>
<dbReference type="InterPro" id="IPR048813">
    <property type="entry name" value="GP7-like"/>
</dbReference>
<keyword evidence="2" id="KW-1185">Reference proteome</keyword>
<proteinExistence type="predicted"/>
<protein>
    <recommendedName>
        <fullName evidence="3">Phage capsid protein</fullName>
    </recommendedName>
</protein>
<evidence type="ECO:0008006" key="3">
    <source>
        <dbReference type="Google" id="ProtNLM"/>
    </source>
</evidence>
<evidence type="ECO:0000313" key="2">
    <source>
        <dbReference type="Proteomes" id="UP000767291"/>
    </source>
</evidence>
<reference evidence="1 2" key="1">
    <citation type="submission" date="2021-03" db="EMBL/GenBank/DDBJ databases">
        <title>Genomic Encyclopedia of Type Strains, Phase IV (KMG-IV): sequencing the most valuable type-strain genomes for metagenomic binning, comparative biology and taxonomic classification.</title>
        <authorList>
            <person name="Goeker M."/>
        </authorList>
    </citation>
    <scope>NUCLEOTIDE SEQUENCE [LARGE SCALE GENOMIC DNA]</scope>
    <source>
        <strain evidence="1 2">DSM 1289</strain>
    </source>
</reference>
<accession>A0ABS4EBT1</accession>
<dbReference type="EMBL" id="JAGGJX010000003">
    <property type="protein sequence ID" value="MBP1855400.1"/>
    <property type="molecule type" value="Genomic_DNA"/>
</dbReference>
<dbReference type="NCBIfam" id="NF045672">
    <property type="entry name" value="MCP_gp7_epsi_15"/>
    <property type="match status" value="1"/>
</dbReference>
<dbReference type="Proteomes" id="UP000767291">
    <property type="component" value="Unassembled WGS sequence"/>
</dbReference>
<dbReference type="RefSeq" id="WP_209456844.1">
    <property type="nucleotide sequence ID" value="NZ_BAAACS010000012.1"/>
</dbReference>
<evidence type="ECO:0000313" key="1">
    <source>
        <dbReference type="EMBL" id="MBP1855400.1"/>
    </source>
</evidence>
<sequence length="317" mass="34013">MAVTLLEAQKNVQDDLQMGVIDEFRKSNFLFNNLTFDDCVSPTGGGATLTYGYTRLITQPTANFREVNKEYTPAEVTKQRYTTDLKVFGGSFQIDRIIANMGGIISEVDLQMTQKIKAASALFNDTVINGDSAVDAKAFDGLEKALAGSSTEYKPGVIDLSTSSAVTANYTTFLDELDEFLMGLDGAPSFIGGNTKLIAKIRACARRAGMYQVTKNDIGQQIESYGNIPLVNFGAKSGSNEDVVKTDAETGETSIYVARLGLDGFHAISMAGQAPVNTWLPDYKTSGAVKTGEVEMVAAVALKATKAAGVMRNIKVK</sequence>